<comment type="similarity">
    <text evidence="7 8">Belongs to the drug/metabolite transporter (DMT) superfamily. Small multidrug resistance (SMR) (TC 2.A.7.1) family.</text>
</comment>
<dbReference type="SUPFAM" id="SSF103481">
    <property type="entry name" value="Multidrug resistance efflux transporter EmrE"/>
    <property type="match status" value="1"/>
</dbReference>
<dbReference type="Gene3D" id="1.10.3730.20">
    <property type="match status" value="1"/>
</dbReference>
<evidence type="ECO:0000256" key="9">
    <source>
        <dbReference type="SAM" id="Phobius"/>
    </source>
</evidence>
<dbReference type="Proteomes" id="UP001060336">
    <property type="component" value="Chromosome"/>
</dbReference>
<dbReference type="FunFam" id="1.10.3730.20:FF:000001">
    <property type="entry name" value="Quaternary ammonium compound resistance transporter SugE"/>
    <property type="match status" value="1"/>
</dbReference>
<dbReference type="KEGG" id="naci:NUH88_04395"/>
<feature type="transmembrane region" description="Helical" evidence="9">
    <location>
        <begin position="57"/>
        <end position="78"/>
    </location>
</feature>
<protein>
    <submittedName>
        <fullName evidence="10">Multidrug efflux SMR transporter</fullName>
    </submittedName>
</protein>
<evidence type="ECO:0000256" key="7">
    <source>
        <dbReference type="ARBA" id="ARBA00038032"/>
    </source>
</evidence>
<keyword evidence="3" id="KW-1003">Cell membrane</keyword>
<dbReference type="GO" id="GO:0031460">
    <property type="term" value="P:glycine betaine transport"/>
    <property type="evidence" value="ECO:0007669"/>
    <property type="project" value="TreeGrafter"/>
</dbReference>
<keyword evidence="11" id="KW-1185">Reference proteome</keyword>
<dbReference type="PANTHER" id="PTHR30561:SF1">
    <property type="entry name" value="MULTIDRUG TRANSPORTER EMRE"/>
    <property type="match status" value="1"/>
</dbReference>
<dbReference type="GO" id="GO:0015297">
    <property type="term" value="F:antiporter activity"/>
    <property type="evidence" value="ECO:0007669"/>
    <property type="project" value="TreeGrafter"/>
</dbReference>
<dbReference type="AlphaFoldDB" id="A0A9J7AZQ5"/>
<evidence type="ECO:0000313" key="11">
    <source>
        <dbReference type="Proteomes" id="UP001060336"/>
    </source>
</evidence>
<name>A0A9J7AZQ5_9PROT</name>
<evidence type="ECO:0000256" key="4">
    <source>
        <dbReference type="ARBA" id="ARBA00022692"/>
    </source>
</evidence>
<evidence type="ECO:0000313" key="10">
    <source>
        <dbReference type="EMBL" id="UUX50933.1"/>
    </source>
</evidence>
<comment type="subcellular location">
    <subcellularLocation>
        <location evidence="1 8">Cell membrane</location>
        <topology evidence="1 8">Multi-pass membrane protein</topology>
    </subcellularLocation>
</comment>
<dbReference type="PANTHER" id="PTHR30561">
    <property type="entry name" value="SMR FAMILY PROTON-DEPENDENT DRUG EFFLUX TRANSPORTER SUGE"/>
    <property type="match status" value="1"/>
</dbReference>
<sequence length="109" mass="11171">MAYLYLGLAIVAEVIGTIALKATNGFTVLVPSLVVLIGYSAAFVLLSFSLREIPVGIAYGIWSGLGVVLVSVAGIFIFKQIPDAAAVVGLTLIVSGVAVIHLFSKAGGH</sequence>
<keyword evidence="5 9" id="KW-1133">Transmembrane helix</keyword>
<dbReference type="GO" id="GO:0015199">
    <property type="term" value="F:amino-acid betaine transmembrane transporter activity"/>
    <property type="evidence" value="ECO:0007669"/>
    <property type="project" value="TreeGrafter"/>
</dbReference>
<dbReference type="Pfam" id="PF00893">
    <property type="entry name" value="Multi_Drug_Res"/>
    <property type="match status" value="1"/>
</dbReference>
<dbReference type="RefSeq" id="WP_257770190.1">
    <property type="nucleotide sequence ID" value="NZ_CP102480.1"/>
</dbReference>
<keyword evidence="6 9" id="KW-0472">Membrane</keyword>
<keyword evidence="4 8" id="KW-0812">Transmembrane</keyword>
<dbReference type="GO" id="GO:0005886">
    <property type="term" value="C:plasma membrane"/>
    <property type="evidence" value="ECO:0007669"/>
    <property type="project" value="UniProtKB-SubCell"/>
</dbReference>
<dbReference type="InterPro" id="IPR037185">
    <property type="entry name" value="EmrE-like"/>
</dbReference>
<evidence type="ECO:0000256" key="3">
    <source>
        <dbReference type="ARBA" id="ARBA00022475"/>
    </source>
</evidence>
<organism evidence="10 11">
    <name type="scientific">Nisaea acidiphila</name>
    <dbReference type="NCBI Taxonomy" id="1862145"/>
    <lineage>
        <taxon>Bacteria</taxon>
        <taxon>Pseudomonadati</taxon>
        <taxon>Pseudomonadota</taxon>
        <taxon>Alphaproteobacteria</taxon>
        <taxon>Rhodospirillales</taxon>
        <taxon>Thalassobaculaceae</taxon>
        <taxon>Nisaea</taxon>
    </lineage>
</organism>
<evidence type="ECO:0000256" key="2">
    <source>
        <dbReference type="ARBA" id="ARBA00022448"/>
    </source>
</evidence>
<reference evidence="10" key="1">
    <citation type="submission" date="2022-08" db="EMBL/GenBank/DDBJ databases">
        <title>Nisaea acidiphila sp. nov., isolated from a marine algal debris and emended description of the genus Nisaea Urios et al. 2008.</title>
        <authorList>
            <person name="Kwon K."/>
        </authorList>
    </citation>
    <scope>NUCLEOTIDE SEQUENCE</scope>
    <source>
        <strain evidence="10">MEBiC11861</strain>
    </source>
</reference>
<proteinExistence type="inferred from homology"/>
<evidence type="ECO:0000256" key="5">
    <source>
        <dbReference type="ARBA" id="ARBA00022989"/>
    </source>
</evidence>
<keyword evidence="2" id="KW-0813">Transport</keyword>
<evidence type="ECO:0000256" key="6">
    <source>
        <dbReference type="ARBA" id="ARBA00023136"/>
    </source>
</evidence>
<feature type="transmembrane region" description="Helical" evidence="9">
    <location>
        <begin position="26"/>
        <end position="50"/>
    </location>
</feature>
<gene>
    <name evidence="10" type="ORF">NUH88_04395</name>
</gene>
<dbReference type="EMBL" id="CP102480">
    <property type="protein sequence ID" value="UUX50933.1"/>
    <property type="molecule type" value="Genomic_DNA"/>
</dbReference>
<dbReference type="InterPro" id="IPR000390">
    <property type="entry name" value="Small_drug/metabolite_transptr"/>
</dbReference>
<dbReference type="GO" id="GO:1990961">
    <property type="term" value="P:xenobiotic detoxification by transmembrane export across the plasma membrane"/>
    <property type="evidence" value="ECO:0007669"/>
    <property type="project" value="UniProtKB-ARBA"/>
</dbReference>
<accession>A0A9J7AZQ5</accession>
<dbReference type="InterPro" id="IPR045324">
    <property type="entry name" value="Small_multidrug_res"/>
</dbReference>
<feature type="transmembrane region" description="Helical" evidence="9">
    <location>
        <begin position="84"/>
        <end position="103"/>
    </location>
</feature>
<evidence type="ECO:0000256" key="8">
    <source>
        <dbReference type="RuleBase" id="RU003942"/>
    </source>
</evidence>
<evidence type="ECO:0000256" key="1">
    <source>
        <dbReference type="ARBA" id="ARBA00004651"/>
    </source>
</evidence>
<dbReference type="GO" id="GO:0015220">
    <property type="term" value="F:choline transmembrane transporter activity"/>
    <property type="evidence" value="ECO:0007669"/>
    <property type="project" value="TreeGrafter"/>
</dbReference>